<dbReference type="Pfam" id="PF01425">
    <property type="entry name" value="Amidase"/>
    <property type="match status" value="1"/>
</dbReference>
<comment type="similarity">
    <text evidence="1">Belongs to the amidase family.</text>
</comment>
<dbReference type="Gramene" id="Vigun07g147800.1.v1.2">
    <property type="protein sequence ID" value="Vigun07g147800.1.v1.2"/>
    <property type="gene ID" value="Vigun07g147800.v1.2"/>
</dbReference>
<evidence type="ECO:0000256" key="1">
    <source>
        <dbReference type="ARBA" id="ARBA00009199"/>
    </source>
</evidence>
<evidence type="ECO:0000313" key="3">
    <source>
        <dbReference type="EMBL" id="QCE07359.1"/>
    </source>
</evidence>
<dbReference type="OrthoDB" id="245563at2759"/>
<dbReference type="GO" id="GO:0016811">
    <property type="term" value="F:hydrolase activity, acting on carbon-nitrogen (but not peptide) bonds, in linear amides"/>
    <property type="evidence" value="ECO:0007669"/>
    <property type="project" value="UniProtKB-ARBA"/>
</dbReference>
<dbReference type="AlphaFoldDB" id="A0A4D6N4F7"/>
<proteinExistence type="inferred from homology"/>
<keyword evidence="4" id="KW-1185">Reference proteome</keyword>
<protein>
    <submittedName>
        <fullName evidence="3">Amidase</fullName>
    </submittedName>
</protein>
<gene>
    <name evidence="3" type="ORF">DEO72_LG9g2378</name>
</gene>
<reference evidence="3 4" key="1">
    <citation type="submission" date="2019-04" db="EMBL/GenBank/DDBJ databases">
        <title>An improved genome assembly and genetic linkage map for asparagus bean, Vigna unguiculata ssp. sesquipedialis.</title>
        <authorList>
            <person name="Xia Q."/>
            <person name="Zhang R."/>
            <person name="Dong Y."/>
        </authorList>
    </citation>
    <scope>NUCLEOTIDE SEQUENCE [LARGE SCALE GENOMIC DNA]</scope>
    <source>
        <tissue evidence="3">Leaf</tissue>
    </source>
</reference>
<accession>A0A4D6N4F7</accession>
<dbReference type="PANTHER" id="PTHR46310:SF7">
    <property type="entry name" value="AMIDASE 1"/>
    <property type="match status" value="1"/>
</dbReference>
<evidence type="ECO:0000313" key="4">
    <source>
        <dbReference type="Proteomes" id="UP000501690"/>
    </source>
</evidence>
<dbReference type="SUPFAM" id="SSF75304">
    <property type="entry name" value="Amidase signature (AS) enzymes"/>
    <property type="match status" value="1"/>
</dbReference>
<dbReference type="InterPro" id="IPR036928">
    <property type="entry name" value="AS_sf"/>
</dbReference>
<feature type="domain" description="Amidase" evidence="2">
    <location>
        <begin position="23"/>
        <end position="177"/>
    </location>
</feature>
<dbReference type="Gene3D" id="3.90.1300.10">
    <property type="entry name" value="Amidase signature (AS) domain"/>
    <property type="match status" value="1"/>
</dbReference>
<organism evidence="3 4">
    <name type="scientific">Vigna unguiculata</name>
    <name type="common">Cowpea</name>
    <dbReference type="NCBI Taxonomy" id="3917"/>
    <lineage>
        <taxon>Eukaryota</taxon>
        <taxon>Viridiplantae</taxon>
        <taxon>Streptophyta</taxon>
        <taxon>Embryophyta</taxon>
        <taxon>Tracheophyta</taxon>
        <taxon>Spermatophyta</taxon>
        <taxon>Magnoliopsida</taxon>
        <taxon>eudicotyledons</taxon>
        <taxon>Gunneridae</taxon>
        <taxon>Pentapetalae</taxon>
        <taxon>rosids</taxon>
        <taxon>fabids</taxon>
        <taxon>Fabales</taxon>
        <taxon>Fabaceae</taxon>
        <taxon>Papilionoideae</taxon>
        <taxon>50 kb inversion clade</taxon>
        <taxon>NPAAA clade</taxon>
        <taxon>indigoferoid/millettioid clade</taxon>
        <taxon>Phaseoleae</taxon>
        <taxon>Vigna</taxon>
    </lineage>
</organism>
<dbReference type="InterPro" id="IPR023631">
    <property type="entry name" value="Amidase_dom"/>
</dbReference>
<dbReference type="FunFam" id="3.90.1300.10:FF:000004">
    <property type="entry name" value="Outer envelope protein 64, mitochondrial"/>
    <property type="match status" value="1"/>
</dbReference>
<dbReference type="PANTHER" id="PTHR46310">
    <property type="entry name" value="AMIDASE 1"/>
    <property type="match status" value="1"/>
</dbReference>
<dbReference type="Proteomes" id="UP000501690">
    <property type="component" value="Linkage Group LG9"/>
</dbReference>
<name>A0A4D6N4F7_VIGUN</name>
<evidence type="ECO:0000259" key="2">
    <source>
        <dbReference type="Pfam" id="PF01425"/>
    </source>
</evidence>
<sequence length="427" mass="45590">METASDDYGAFMEKFTLPPNSAPDVPLNSLTFAIKDIFDVEGYVTGFGNPDWARTHPVATSTAPTVLALLGAGATCVGKTVMDEMAYSINGENIHYGTPRNPCAADRVPGGSSSGSAVAVGAKLVDFSLGTDTGGSVRVPASYCGIFGFRPSHGVIPVSGVIPMAQSFDTVGWFARDPMLLSKVGGVILQLPDVAPARPSCFIIAEDCFQLSFIPYDVATQTVVKAIEKFYGGDVIKQEILGDYVKTNVPSLKHFMSEENTDQIFNIPSLSAVSSAMRLLQSYEFKNNHGEWITAVNPDLGPGISERVSDALKTTGENIDTCYSVKRELHDALAALLGDFGVLMIPTVPGPPPKLQTNASELEIFRARAFSLLSIAGVSGFCQVSIPLGMYNDLPLSISLVARHGADKFLLHLVENLYPSIKEQKAA</sequence>
<dbReference type="InterPro" id="IPR020556">
    <property type="entry name" value="Amidase_CS"/>
</dbReference>
<dbReference type="PROSITE" id="PS00571">
    <property type="entry name" value="AMIDASES"/>
    <property type="match status" value="1"/>
</dbReference>
<dbReference type="EMBL" id="CP039353">
    <property type="protein sequence ID" value="QCE07359.1"/>
    <property type="molecule type" value="Genomic_DNA"/>
</dbReference>